<feature type="compositionally biased region" description="Acidic residues" evidence="1">
    <location>
        <begin position="28"/>
        <end position="45"/>
    </location>
</feature>
<dbReference type="Proteomes" id="UP000327011">
    <property type="component" value="Unassembled WGS sequence"/>
</dbReference>
<name>A0A5J5KCR4_9ACTN</name>
<keyword evidence="3" id="KW-1185">Reference proteome</keyword>
<proteinExistence type="predicted"/>
<evidence type="ECO:0000256" key="1">
    <source>
        <dbReference type="SAM" id="MobiDB-lite"/>
    </source>
</evidence>
<dbReference type="AlphaFoldDB" id="A0A5J5KCR4"/>
<evidence type="ECO:0008006" key="4">
    <source>
        <dbReference type="Google" id="ProtNLM"/>
    </source>
</evidence>
<evidence type="ECO:0000313" key="2">
    <source>
        <dbReference type="EMBL" id="KAA9381779.1"/>
    </source>
</evidence>
<reference evidence="2 3" key="1">
    <citation type="submission" date="2019-09" db="EMBL/GenBank/DDBJ databases">
        <title>Screening of Novel Bioactive Compounds from Soil-Associated.</title>
        <authorList>
            <person name="Gong X."/>
        </authorList>
    </citation>
    <scope>NUCLEOTIDE SEQUENCE [LARGE SCALE GENOMIC DNA]</scope>
    <source>
        <strain evidence="2 3">Gxj-6</strain>
    </source>
</reference>
<organism evidence="2 3">
    <name type="scientific">Microbispora cellulosiformans</name>
    <dbReference type="NCBI Taxonomy" id="2614688"/>
    <lineage>
        <taxon>Bacteria</taxon>
        <taxon>Bacillati</taxon>
        <taxon>Actinomycetota</taxon>
        <taxon>Actinomycetes</taxon>
        <taxon>Streptosporangiales</taxon>
        <taxon>Streptosporangiaceae</taxon>
        <taxon>Microbispora</taxon>
    </lineage>
</organism>
<dbReference type="InterPro" id="IPR035165">
    <property type="entry name" value="DUF5319"/>
</dbReference>
<comment type="caution">
    <text evidence="2">The sequence shown here is derived from an EMBL/GenBank/DDBJ whole genome shotgun (WGS) entry which is preliminary data.</text>
</comment>
<dbReference type="Pfam" id="PF17252">
    <property type="entry name" value="DUF5319"/>
    <property type="match status" value="1"/>
</dbReference>
<gene>
    <name evidence="2" type="ORF">F5972_02875</name>
</gene>
<dbReference type="EMBL" id="VYTZ01000001">
    <property type="protein sequence ID" value="KAA9381779.1"/>
    <property type="molecule type" value="Genomic_DNA"/>
</dbReference>
<feature type="region of interest" description="Disordered" evidence="1">
    <location>
        <begin position="1"/>
        <end position="46"/>
    </location>
</feature>
<accession>A0A5J5KCR4</accession>
<evidence type="ECO:0000313" key="3">
    <source>
        <dbReference type="Proteomes" id="UP000327011"/>
    </source>
</evidence>
<protein>
    <recommendedName>
        <fullName evidence="4">DUF5319 domain-containing protein</fullName>
    </recommendedName>
</protein>
<sequence>MRRTFAPGGGRGHKVGCVLEDVPRDPFADDPDDPAAELGSPDDVEPLSLAERDEALTDLADVEVFRSLLEPQGVLGLVLDCPECGEQHYFDWDLLRGNLRQMIDNGRPQVHEPAFQPDPSDYVSWEYARGYVDGVIDTEESR</sequence>